<organism evidence="2 3">
    <name type="scientific">Reyranella humidisoli</name>
    <dbReference type="NCBI Taxonomy" id="2849149"/>
    <lineage>
        <taxon>Bacteria</taxon>
        <taxon>Pseudomonadati</taxon>
        <taxon>Pseudomonadota</taxon>
        <taxon>Alphaproteobacteria</taxon>
        <taxon>Hyphomicrobiales</taxon>
        <taxon>Reyranellaceae</taxon>
        <taxon>Reyranella</taxon>
    </lineage>
</organism>
<dbReference type="EMBL" id="JAHOPB010000001">
    <property type="protein sequence ID" value="MBU8872335.1"/>
    <property type="molecule type" value="Genomic_DNA"/>
</dbReference>
<evidence type="ECO:0000256" key="1">
    <source>
        <dbReference type="SAM" id="Phobius"/>
    </source>
</evidence>
<accession>A0ABS6ICW7</accession>
<evidence type="ECO:0000313" key="3">
    <source>
        <dbReference type="Proteomes" id="UP000727907"/>
    </source>
</evidence>
<sequence length="362" mass="39628">MRRLSPAAEWIGRIVLVAVSILIALVGLELVTRFNRGSEWLLRWPNFVLASQARFEGELQGQFAFDPRLGFVSRPDFKSAEANHDASGFRVIPEDQAMPAGAPILATGDSFTYGAEIADGGSWPALLQADLKRKVLNGGVVGFGLDQIVLHTEQLVVRDRPGLLVVGFIADDLRRSEYRRLWGKEKPYFDLADGKPVLRNVPVSPDATIPWDLRVLRDVFGWSALLETIMRRVGDPYEWQAAGVRVLPRGAGEALACPLMERLAGLGLPTLVVGLYAPPVWNLDPRPPWIVDEIRQTRAVLACAAKAGMGTLDTYETIDRAAKDPGKAAIFFNFHMSAEGNRRIAAAIADAIRSGAARRASP</sequence>
<dbReference type="RefSeq" id="WP_216956207.1">
    <property type="nucleotide sequence ID" value="NZ_JAHOPB010000001.1"/>
</dbReference>
<keyword evidence="3" id="KW-1185">Reference proteome</keyword>
<dbReference type="Proteomes" id="UP000727907">
    <property type="component" value="Unassembled WGS sequence"/>
</dbReference>
<protein>
    <recommendedName>
        <fullName evidence="4">SGNH hydrolase-type esterase domain-containing protein</fullName>
    </recommendedName>
</protein>
<keyword evidence="1" id="KW-0812">Transmembrane</keyword>
<proteinExistence type="predicted"/>
<name>A0ABS6ICW7_9HYPH</name>
<keyword evidence="1" id="KW-0472">Membrane</keyword>
<evidence type="ECO:0008006" key="4">
    <source>
        <dbReference type="Google" id="ProtNLM"/>
    </source>
</evidence>
<keyword evidence="1" id="KW-1133">Transmembrane helix</keyword>
<feature type="transmembrane region" description="Helical" evidence="1">
    <location>
        <begin position="12"/>
        <end position="31"/>
    </location>
</feature>
<evidence type="ECO:0000313" key="2">
    <source>
        <dbReference type="EMBL" id="MBU8872335.1"/>
    </source>
</evidence>
<gene>
    <name evidence="2" type="ORF">KQ910_01100</name>
</gene>
<reference evidence="2 3" key="1">
    <citation type="submission" date="2021-06" db="EMBL/GenBank/DDBJ databases">
        <authorList>
            <person name="Lee D.H."/>
        </authorList>
    </citation>
    <scope>NUCLEOTIDE SEQUENCE [LARGE SCALE GENOMIC DNA]</scope>
    <source>
        <strain evidence="2 3">MMS21-HV4-11</strain>
    </source>
</reference>
<comment type="caution">
    <text evidence="2">The sequence shown here is derived from an EMBL/GenBank/DDBJ whole genome shotgun (WGS) entry which is preliminary data.</text>
</comment>